<sequence length="364" mass="42861">MAFIYCNLLTPVVPAYTYIVQPLVTPTVTNQPLEMKQEVKDLDVFEAEIKQEPLDDWPTVLVKEEPIEEPEKCKEPENAERKVFTCSHCPYTTSWKSNLRKHIVSRHTSSDQIKWLQCSQCSYRGKTRDYLKCHLIHVHNISVKWYNCPQCPFKAKIKRLLDRHLTLTHTDSEKIQWFQCEQCPYKARFSANLKQHKLSKHTDASAINWFKCDLCDFKAKRKRNLRLHQLNKHTNEDKITWFCCNICEYKFKRKQALKAHLTKVHSNAKKKMETREIPVFIDNQLCWRRVVVEREATEAGFKCNQCAFATCDKVLFKQHVLKAHTVTEIKKEDDCIVKQTFKTKDVVVMVDDVPCIKKVIDCPL</sequence>
<feature type="domain" description="C2H2-type" evidence="14">
    <location>
        <begin position="84"/>
        <end position="112"/>
    </location>
</feature>
<dbReference type="Gene3D" id="3.30.160.60">
    <property type="entry name" value="Classic Zinc Finger"/>
    <property type="match status" value="3"/>
</dbReference>
<dbReference type="FunFam" id="3.30.160.60:FF:002803">
    <property type="match status" value="3"/>
</dbReference>
<evidence type="ECO:0000313" key="16">
    <source>
        <dbReference type="Proteomes" id="UP000007266"/>
    </source>
</evidence>
<dbReference type="PANTHER" id="PTHR24392">
    <property type="entry name" value="ZINC FINGER PROTEIN"/>
    <property type="match status" value="1"/>
</dbReference>
<protein>
    <recommendedName>
        <fullName evidence="4">Protein hunchback</fullName>
    </recommendedName>
</protein>
<evidence type="ECO:0000256" key="10">
    <source>
        <dbReference type="ARBA" id="ARBA00022833"/>
    </source>
</evidence>
<evidence type="ECO:0000256" key="5">
    <source>
        <dbReference type="ARBA" id="ARBA00022473"/>
    </source>
</evidence>
<dbReference type="PROSITE" id="PS00028">
    <property type="entry name" value="ZINC_FINGER_C2H2_1"/>
    <property type="match status" value="1"/>
</dbReference>
<proteinExistence type="inferred from homology"/>
<feature type="domain" description="C2H2-type" evidence="14">
    <location>
        <begin position="210"/>
        <end position="238"/>
    </location>
</feature>
<evidence type="ECO:0000256" key="9">
    <source>
        <dbReference type="ARBA" id="ARBA00022771"/>
    </source>
</evidence>
<dbReference type="PANTHER" id="PTHR24392:SF49">
    <property type="entry name" value="PROTEIN HUNCHBACK"/>
    <property type="match status" value="1"/>
</dbReference>
<keyword evidence="9 13" id="KW-0863">Zinc-finger</keyword>
<dbReference type="InParanoid" id="D6WVP5"/>
<evidence type="ECO:0000256" key="7">
    <source>
        <dbReference type="ARBA" id="ARBA00022723"/>
    </source>
</evidence>
<comment type="function">
    <text evidence="1">Gap class segmentation protein that controls development of head structures.</text>
</comment>
<keyword evidence="16" id="KW-1185">Reference proteome</keyword>
<evidence type="ECO:0000256" key="2">
    <source>
        <dbReference type="ARBA" id="ARBA00004123"/>
    </source>
</evidence>
<keyword evidence="12" id="KW-0539">Nucleus</keyword>
<evidence type="ECO:0000256" key="3">
    <source>
        <dbReference type="ARBA" id="ARBA00007746"/>
    </source>
</evidence>
<evidence type="ECO:0000256" key="13">
    <source>
        <dbReference type="PROSITE-ProRule" id="PRU00042"/>
    </source>
</evidence>
<evidence type="ECO:0000313" key="15">
    <source>
        <dbReference type="EMBL" id="EFA08597.2"/>
    </source>
</evidence>
<keyword evidence="5" id="KW-0217">Developmental protein</keyword>
<organism evidence="15 16">
    <name type="scientific">Tribolium castaneum</name>
    <name type="common">Red flour beetle</name>
    <dbReference type="NCBI Taxonomy" id="7070"/>
    <lineage>
        <taxon>Eukaryota</taxon>
        <taxon>Metazoa</taxon>
        <taxon>Ecdysozoa</taxon>
        <taxon>Arthropoda</taxon>
        <taxon>Hexapoda</taxon>
        <taxon>Insecta</taxon>
        <taxon>Pterygota</taxon>
        <taxon>Neoptera</taxon>
        <taxon>Endopterygota</taxon>
        <taxon>Coleoptera</taxon>
        <taxon>Polyphaga</taxon>
        <taxon>Cucujiformia</taxon>
        <taxon>Tenebrionidae</taxon>
        <taxon>Tenebrionidae incertae sedis</taxon>
        <taxon>Tribolium</taxon>
    </lineage>
</organism>
<evidence type="ECO:0000256" key="4">
    <source>
        <dbReference type="ARBA" id="ARBA00013638"/>
    </source>
</evidence>
<dbReference type="eggNOG" id="KOG1721">
    <property type="taxonomic scope" value="Eukaryota"/>
</dbReference>
<evidence type="ECO:0000256" key="8">
    <source>
        <dbReference type="ARBA" id="ARBA00022737"/>
    </source>
</evidence>
<dbReference type="GO" id="GO:0035282">
    <property type="term" value="P:segmentation"/>
    <property type="evidence" value="ECO:0007669"/>
    <property type="project" value="UniProtKB-KW"/>
</dbReference>
<dbReference type="GO" id="GO:0006357">
    <property type="term" value="P:regulation of transcription by RNA polymerase II"/>
    <property type="evidence" value="ECO:0000318"/>
    <property type="project" value="GO_Central"/>
</dbReference>
<dbReference type="InterPro" id="IPR036236">
    <property type="entry name" value="Znf_C2H2_sf"/>
</dbReference>
<dbReference type="SUPFAM" id="SSF57667">
    <property type="entry name" value="beta-beta-alpha zinc fingers"/>
    <property type="match status" value="2"/>
</dbReference>
<reference evidence="15 16" key="2">
    <citation type="journal article" date="2010" name="Nucleic Acids Res.">
        <title>BeetleBase in 2010: revisions to provide comprehensive genomic information for Tribolium castaneum.</title>
        <authorList>
            <person name="Kim H.S."/>
            <person name="Murphy T."/>
            <person name="Xia J."/>
            <person name="Caragea D."/>
            <person name="Park Y."/>
            <person name="Beeman R.W."/>
            <person name="Lorenzen M.D."/>
            <person name="Butcher S."/>
            <person name="Manak J.R."/>
            <person name="Brown S.J."/>
        </authorList>
    </citation>
    <scope>GENOME REANNOTATION</scope>
    <source>
        <strain evidence="15 16">Georgia GA2</strain>
    </source>
</reference>
<comment type="similarity">
    <text evidence="3">Belongs to the hunchback C2H2-type zinc-finger protein family.</text>
</comment>
<evidence type="ECO:0000256" key="6">
    <source>
        <dbReference type="ARBA" id="ARBA00022492"/>
    </source>
</evidence>
<comment type="subcellular location">
    <subcellularLocation>
        <location evidence="2">Nucleus</location>
    </subcellularLocation>
</comment>
<dbReference type="HOGENOM" id="CLU_842885_0_0_1"/>
<evidence type="ECO:0000259" key="14">
    <source>
        <dbReference type="PROSITE" id="PS50157"/>
    </source>
</evidence>
<dbReference type="GO" id="GO:0000981">
    <property type="term" value="F:DNA-binding transcription factor activity, RNA polymerase II-specific"/>
    <property type="evidence" value="ECO:0000318"/>
    <property type="project" value="GO_Central"/>
</dbReference>
<name>D6WVP5_TRICA</name>
<evidence type="ECO:0000256" key="1">
    <source>
        <dbReference type="ARBA" id="ARBA00003983"/>
    </source>
</evidence>
<dbReference type="GO" id="GO:0005634">
    <property type="term" value="C:nucleus"/>
    <property type="evidence" value="ECO:0007669"/>
    <property type="project" value="UniProtKB-SubCell"/>
</dbReference>
<dbReference type="PROSITE" id="PS50157">
    <property type="entry name" value="ZINC_FINGER_C2H2_2"/>
    <property type="match status" value="3"/>
</dbReference>
<dbReference type="SMART" id="SM00355">
    <property type="entry name" value="ZnF_C2H2"/>
    <property type="match status" value="7"/>
</dbReference>
<accession>D6WVP5</accession>
<keyword evidence="10" id="KW-0862">Zinc</keyword>
<dbReference type="InterPro" id="IPR013087">
    <property type="entry name" value="Znf_C2H2_type"/>
</dbReference>
<dbReference type="GO" id="GO:0008270">
    <property type="term" value="F:zinc ion binding"/>
    <property type="evidence" value="ECO:0007669"/>
    <property type="project" value="UniProtKB-KW"/>
</dbReference>
<keyword evidence="11" id="KW-0238">DNA-binding</keyword>
<dbReference type="GO" id="GO:0000977">
    <property type="term" value="F:RNA polymerase II transcription regulatory region sequence-specific DNA binding"/>
    <property type="evidence" value="ECO:0000318"/>
    <property type="project" value="GO_Central"/>
</dbReference>
<keyword evidence="8" id="KW-0677">Repeat</keyword>
<gene>
    <name evidence="15" type="primary">AUGUSTUS-3.0.2_06256</name>
    <name evidence="15" type="ORF">TcasGA2_TC006256</name>
</gene>
<evidence type="ECO:0000256" key="12">
    <source>
        <dbReference type="ARBA" id="ARBA00023242"/>
    </source>
</evidence>
<keyword evidence="7" id="KW-0479">Metal-binding</keyword>
<evidence type="ECO:0000256" key="11">
    <source>
        <dbReference type="ARBA" id="ARBA00023125"/>
    </source>
</evidence>
<dbReference type="EMBL" id="KQ971357">
    <property type="protein sequence ID" value="EFA08597.2"/>
    <property type="molecule type" value="Genomic_DNA"/>
</dbReference>
<keyword evidence="6" id="KW-0302">Gap protein</keyword>
<reference evidence="15 16" key="1">
    <citation type="journal article" date="2008" name="Nature">
        <title>The genome of the model beetle and pest Tribolium castaneum.</title>
        <authorList>
            <consortium name="Tribolium Genome Sequencing Consortium"/>
            <person name="Richards S."/>
            <person name="Gibbs R.A."/>
            <person name="Weinstock G.M."/>
            <person name="Brown S.J."/>
            <person name="Denell R."/>
            <person name="Beeman R.W."/>
            <person name="Gibbs R."/>
            <person name="Beeman R.W."/>
            <person name="Brown S.J."/>
            <person name="Bucher G."/>
            <person name="Friedrich M."/>
            <person name="Grimmelikhuijzen C.J."/>
            <person name="Klingler M."/>
            <person name="Lorenzen M."/>
            <person name="Richards S."/>
            <person name="Roth S."/>
            <person name="Schroder R."/>
            <person name="Tautz D."/>
            <person name="Zdobnov E.M."/>
            <person name="Muzny D."/>
            <person name="Gibbs R.A."/>
            <person name="Weinstock G.M."/>
            <person name="Attaway T."/>
            <person name="Bell S."/>
            <person name="Buhay C.J."/>
            <person name="Chandrabose M.N."/>
            <person name="Chavez D."/>
            <person name="Clerk-Blankenburg K.P."/>
            <person name="Cree A."/>
            <person name="Dao M."/>
            <person name="Davis C."/>
            <person name="Chacko J."/>
            <person name="Dinh H."/>
            <person name="Dugan-Rocha S."/>
            <person name="Fowler G."/>
            <person name="Garner T.T."/>
            <person name="Garnes J."/>
            <person name="Gnirke A."/>
            <person name="Hawes A."/>
            <person name="Hernandez J."/>
            <person name="Hines S."/>
            <person name="Holder M."/>
            <person name="Hume J."/>
            <person name="Jhangiani S.N."/>
            <person name="Joshi V."/>
            <person name="Khan Z.M."/>
            <person name="Jackson L."/>
            <person name="Kovar C."/>
            <person name="Kowis A."/>
            <person name="Lee S."/>
            <person name="Lewis L.R."/>
            <person name="Margolis J."/>
            <person name="Morgan M."/>
            <person name="Nazareth L.V."/>
            <person name="Nguyen N."/>
            <person name="Okwuonu G."/>
            <person name="Parker D."/>
            <person name="Richards S."/>
            <person name="Ruiz S.J."/>
            <person name="Santibanez J."/>
            <person name="Savard J."/>
            <person name="Scherer S.E."/>
            <person name="Schneider B."/>
            <person name="Sodergren E."/>
            <person name="Tautz D."/>
            <person name="Vattahil S."/>
            <person name="Villasana D."/>
            <person name="White C.S."/>
            <person name="Wright R."/>
            <person name="Park Y."/>
            <person name="Beeman R.W."/>
            <person name="Lord J."/>
            <person name="Oppert B."/>
            <person name="Lorenzen M."/>
            <person name="Brown S."/>
            <person name="Wang L."/>
            <person name="Savard J."/>
            <person name="Tautz D."/>
            <person name="Richards S."/>
            <person name="Weinstock G."/>
            <person name="Gibbs R.A."/>
            <person name="Liu Y."/>
            <person name="Worley K."/>
            <person name="Weinstock G."/>
            <person name="Elsik C.G."/>
            <person name="Reese J.T."/>
            <person name="Elhaik E."/>
            <person name="Landan G."/>
            <person name="Graur D."/>
            <person name="Arensburger P."/>
            <person name="Atkinson P."/>
            <person name="Beeman R.W."/>
            <person name="Beidler J."/>
            <person name="Brown S.J."/>
            <person name="Demuth J.P."/>
            <person name="Drury D.W."/>
            <person name="Du Y.Z."/>
            <person name="Fujiwara H."/>
            <person name="Lorenzen M."/>
            <person name="Maselli V."/>
            <person name="Osanai M."/>
            <person name="Park Y."/>
            <person name="Robertson H.M."/>
            <person name="Tu Z."/>
            <person name="Wang J.J."/>
            <person name="Wang S."/>
            <person name="Richards S."/>
            <person name="Song H."/>
            <person name="Zhang L."/>
            <person name="Sodergren E."/>
            <person name="Werner D."/>
            <person name="Stanke M."/>
            <person name="Morgenstern B."/>
            <person name="Solovyev V."/>
            <person name="Kosarev P."/>
            <person name="Brown G."/>
            <person name="Chen H.C."/>
            <person name="Ermolaeva O."/>
            <person name="Hlavina W."/>
            <person name="Kapustin Y."/>
            <person name="Kiryutin B."/>
            <person name="Kitts P."/>
            <person name="Maglott D."/>
            <person name="Pruitt K."/>
            <person name="Sapojnikov V."/>
            <person name="Souvorov A."/>
            <person name="Mackey A.J."/>
            <person name="Waterhouse R.M."/>
            <person name="Wyder S."/>
            <person name="Zdobnov E.M."/>
            <person name="Zdobnov E.M."/>
            <person name="Wyder S."/>
            <person name="Kriventseva E.V."/>
            <person name="Kadowaki T."/>
            <person name="Bork P."/>
            <person name="Aranda M."/>
            <person name="Bao R."/>
            <person name="Beermann A."/>
            <person name="Berns N."/>
            <person name="Bolognesi R."/>
            <person name="Bonneton F."/>
            <person name="Bopp D."/>
            <person name="Brown S.J."/>
            <person name="Bucher G."/>
            <person name="Butts T."/>
            <person name="Chaumot A."/>
            <person name="Denell R.E."/>
            <person name="Ferrier D.E."/>
            <person name="Friedrich M."/>
            <person name="Gordon C.M."/>
            <person name="Jindra M."/>
            <person name="Klingler M."/>
            <person name="Lan Q."/>
            <person name="Lattorff H.M."/>
            <person name="Laudet V."/>
            <person name="von Levetsow C."/>
            <person name="Liu Z."/>
            <person name="Lutz R."/>
            <person name="Lynch J.A."/>
            <person name="da Fonseca R.N."/>
            <person name="Posnien N."/>
            <person name="Reuter R."/>
            <person name="Roth S."/>
            <person name="Savard J."/>
            <person name="Schinko J.B."/>
            <person name="Schmitt C."/>
            <person name="Schoppmeier M."/>
            <person name="Schroder R."/>
            <person name="Shippy T.D."/>
            <person name="Simonnet F."/>
            <person name="Marques-Souza H."/>
            <person name="Tautz D."/>
            <person name="Tomoyasu Y."/>
            <person name="Trauner J."/>
            <person name="Van der Zee M."/>
            <person name="Vervoort M."/>
            <person name="Wittkopp N."/>
            <person name="Wimmer E.A."/>
            <person name="Yang X."/>
            <person name="Jones A.K."/>
            <person name="Sattelle D.B."/>
            <person name="Ebert P.R."/>
            <person name="Nelson D."/>
            <person name="Scott J.G."/>
            <person name="Beeman R.W."/>
            <person name="Muthukrishnan S."/>
            <person name="Kramer K.J."/>
            <person name="Arakane Y."/>
            <person name="Beeman R.W."/>
            <person name="Zhu Q."/>
            <person name="Hogenkamp D."/>
            <person name="Dixit R."/>
            <person name="Oppert B."/>
            <person name="Jiang H."/>
            <person name="Zou Z."/>
            <person name="Marshall J."/>
            <person name="Elpidina E."/>
            <person name="Vinokurov K."/>
            <person name="Oppert C."/>
            <person name="Zou Z."/>
            <person name="Evans J."/>
            <person name="Lu Z."/>
            <person name="Zhao P."/>
            <person name="Sumathipala N."/>
            <person name="Altincicek B."/>
            <person name="Vilcinskas A."/>
            <person name="Williams M."/>
            <person name="Hultmark D."/>
            <person name="Hetru C."/>
            <person name="Jiang H."/>
            <person name="Grimmelikhuijzen C.J."/>
            <person name="Hauser F."/>
            <person name="Cazzamali G."/>
            <person name="Williamson M."/>
            <person name="Park Y."/>
            <person name="Li B."/>
            <person name="Tanaka Y."/>
            <person name="Predel R."/>
            <person name="Neupert S."/>
            <person name="Schachtner J."/>
            <person name="Verleyen P."/>
            <person name="Raible F."/>
            <person name="Bork P."/>
            <person name="Friedrich M."/>
            <person name="Walden K.K."/>
            <person name="Robertson H.M."/>
            <person name="Angeli S."/>
            <person name="Foret S."/>
            <person name="Bucher G."/>
            <person name="Schuetz S."/>
            <person name="Maleszka R."/>
            <person name="Wimmer E.A."/>
            <person name="Beeman R.W."/>
            <person name="Lorenzen M."/>
            <person name="Tomoyasu Y."/>
            <person name="Miller S.C."/>
            <person name="Grossmann D."/>
            <person name="Bucher G."/>
        </authorList>
    </citation>
    <scope>NUCLEOTIDE SEQUENCE [LARGE SCALE GENOMIC DNA]</scope>
    <source>
        <strain evidence="15 16">Georgia GA2</strain>
    </source>
</reference>
<dbReference type="AlphaFoldDB" id="D6WVP5"/>
<dbReference type="Proteomes" id="UP000007266">
    <property type="component" value="Linkage group 8"/>
</dbReference>
<feature type="domain" description="C2H2-type" evidence="14">
    <location>
        <begin position="242"/>
        <end position="270"/>
    </location>
</feature>